<dbReference type="GO" id="GO:0005524">
    <property type="term" value="F:ATP binding"/>
    <property type="evidence" value="ECO:0007669"/>
    <property type="project" value="InterPro"/>
</dbReference>
<evidence type="ECO:0000313" key="2">
    <source>
        <dbReference type="EMBL" id="EGN93038.1"/>
    </source>
</evidence>
<dbReference type="Gene3D" id="3.40.50.300">
    <property type="entry name" value="P-loop containing nucleotide triphosphate hydrolases"/>
    <property type="match status" value="1"/>
</dbReference>
<dbReference type="EMBL" id="GL945495">
    <property type="protein sequence ID" value="EGN93038.1"/>
    <property type="molecule type" value="Genomic_DNA"/>
</dbReference>
<dbReference type="InterPro" id="IPR050168">
    <property type="entry name" value="AAA_ATPase_domain"/>
</dbReference>
<dbReference type="PANTHER" id="PTHR23077:SF132">
    <property type="entry name" value="ATP-DEPENDENT ZN PROTEASE"/>
    <property type="match status" value="1"/>
</dbReference>
<dbReference type="Proteomes" id="UP000008063">
    <property type="component" value="Unassembled WGS sequence"/>
</dbReference>
<dbReference type="GO" id="GO:0016887">
    <property type="term" value="F:ATP hydrolysis activity"/>
    <property type="evidence" value="ECO:0007669"/>
    <property type="project" value="InterPro"/>
</dbReference>
<reference evidence="3" key="1">
    <citation type="journal article" date="2011" name="Science">
        <title>The plant cell wall-decomposing machinery underlies the functional diversity of forest fungi.</title>
        <authorList>
            <person name="Eastwood D.C."/>
            <person name="Floudas D."/>
            <person name="Binder M."/>
            <person name="Majcherczyk A."/>
            <person name="Schneider P."/>
            <person name="Aerts A."/>
            <person name="Asiegbu F.O."/>
            <person name="Baker S.E."/>
            <person name="Barry K."/>
            <person name="Bendiksby M."/>
            <person name="Blumentritt M."/>
            <person name="Coutinho P.M."/>
            <person name="Cullen D."/>
            <person name="de Vries R.P."/>
            <person name="Gathman A."/>
            <person name="Goodell B."/>
            <person name="Henrissat B."/>
            <person name="Ihrmark K."/>
            <person name="Kauserud H."/>
            <person name="Kohler A."/>
            <person name="LaButti K."/>
            <person name="Lapidus A."/>
            <person name="Lavin J.L."/>
            <person name="Lee Y.-H."/>
            <person name="Lindquist E."/>
            <person name="Lilly W."/>
            <person name="Lucas S."/>
            <person name="Morin E."/>
            <person name="Murat C."/>
            <person name="Oguiza J.A."/>
            <person name="Park J."/>
            <person name="Pisabarro A.G."/>
            <person name="Riley R."/>
            <person name="Rosling A."/>
            <person name="Salamov A."/>
            <person name="Schmidt O."/>
            <person name="Schmutz J."/>
            <person name="Skrede I."/>
            <person name="Stenlid J."/>
            <person name="Wiebenga A."/>
            <person name="Xie X."/>
            <person name="Kuees U."/>
            <person name="Hibbett D.S."/>
            <person name="Hoffmeister D."/>
            <person name="Hoegberg N."/>
            <person name="Martin F."/>
            <person name="Grigoriev I.V."/>
            <person name="Watkinson S.C."/>
        </authorList>
    </citation>
    <scope>NUCLEOTIDE SEQUENCE [LARGE SCALE GENOMIC DNA]</scope>
    <source>
        <strain evidence="3">strain S7.3</strain>
    </source>
</reference>
<dbReference type="SUPFAM" id="SSF52540">
    <property type="entry name" value="P-loop containing nucleoside triphosphate hydrolases"/>
    <property type="match status" value="1"/>
</dbReference>
<dbReference type="HOGENOM" id="CLU_945102_0_0_1"/>
<gene>
    <name evidence="2" type="ORF">SERLA73DRAFT_64663</name>
</gene>
<dbReference type="InterPro" id="IPR027417">
    <property type="entry name" value="P-loop_NTPase"/>
</dbReference>
<name>F8QF79_SERL3</name>
<evidence type="ECO:0000259" key="1">
    <source>
        <dbReference type="SMART" id="SM00382"/>
    </source>
</evidence>
<dbReference type="InterPro" id="IPR003959">
    <property type="entry name" value="ATPase_AAA_core"/>
</dbReference>
<dbReference type="STRING" id="936435.F8QF79"/>
<sequence length="360" mass="41142">MPFCFSAHALRKLYPKHSLVMSEDYRLSLLDFPAAQIQALPTPESITNVIFMPLARRLGDIKGVLSQSVVFGAFDLTWKVFDILTIISTQHFVLHDGPKGPAEELLLQAGLWQNQLHNEVWVFNQGFWSKNSSLWSEVQKSSWDDVVLKEEFKKALQKDIYSFFEAEEIYKELSIPWKRGLIMYGPPGNGKTISIKAIIKTCAERGLTPLYVKSFQSKSFTLPLDKCYKGEEGAMQDVFEKARQTAPCVLILEDLDSLINDRNRSFFLNQIDGLEGNDGLLVIGSTNHFDRLDPALSTRPSRFDRKYLFDDPDLEERVLYAKFWQNKLKANKRVSFPDTLVEEAAASTDQFSYAYLKEAL</sequence>
<evidence type="ECO:0000313" key="3">
    <source>
        <dbReference type="Proteomes" id="UP000008063"/>
    </source>
</evidence>
<organism evidence="3">
    <name type="scientific">Serpula lacrymans var. lacrymans (strain S7.3)</name>
    <name type="common">Dry rot fungus</name>
    <dbReference type="NCBI Taxonomy" id="936435"/>
    <lineage>
        <taxon>Eukaryota</taxon>
        <taxon>Fungi</taxon>
        <taxon>Dikarya</taxon>
        <taxon>Basidiomycota</taxon>
        <taxon>Agaricomycotina</taxon>
        <taxon>Agaricomycetes</taxon>
        <taxon>Agaricomycetidae</taxon>
        <taxon>Boletales</taxon>
        <taxon>Coniophorineae</taxon>
        <taxon>Serpulaceae</taxon>
        <taxon>Serpula</taxon>
    </lineage>
</organism>
<dbReference type="GO" id="GO:0003723">
    <property type="term" value="F:RNA binding"/>
    <property type="evidence" value="ECO:0007669"/>
    <property type="project" value="TreeGrafter"/>
</dbReference>
<dbReference type="SMART" id="SM00382">
    <property type="entry name" value="AAA"/>
    <property type="match status" value="1"/>
</dbReference>
<dbReference type="GO" id="GO:1990275">
    <property type="term" value="F:preribosome binding"/>
    <property type="evidence" value="ECO:0007669"/>
    <property type="project" value="TreeGrafter"/>
</dbReference>
<dbReference type="InterPro" id="IPR003593">
    <property type="entry name" value="AAA+_ATPase"/>
</dbReference>
<dbReference type="eggNOG" id="KOG0730">
    <property type="taxonomic scope" value="Eukaryota"/>
</dbReference>
<accession>F8QF79</accession>
<dbReference type="OrthoDB" id="2115716at2759"/>
<dbReference type="InParanoid" id="F8QF79"/>
<dbReference type="Pfam" id="PF00004">
    <property type="entry name" value="AAA"/>
    <property type="match status" value="1"/>
</dbReference>
<protein>
    <recommendedName>
        <fullName evidence="1">AAA+ ATPase domain-containing protein</fullName>
    </recommendedName>
</protein>
<dbReference type="CDD" id="cd19481">
    <property type="entry name" value="RecA-like_protease"/>
    <property type="match status" value="1"/>
</dbReference>
<feature type="domain" description="AAA+ ATPase" evidence="1">
    <location>
        <begin position="177"/>
        <end position="313"/>
    </location>
</feature>
<dbReference type="AlphaFoldDB" id="F8QF79"/>
<dbReference type="OMA" id="EVWVFDQ"/>
<dbReference type="PANTHER" id="PTHR23077">
    <property type="entry name" value="AAA-FAMILY ATPASE"/>
    <property type="match status" value="1"/>
</dbReference>
<proteinExistence type="predicted"/>
<dbReference type="GO" id="GO:0042254">
    <property type="term" value="P:ribosome biogenesis"/>
    <property type="evidence" value="ECO:0007669"/>
    <property type="project" value="TreeGrafter"/>
</dbReference>
<dbReference type="GO" id="GO:0005634">
    <property type="term" value="C:nucleus"/>
    <property type="evidence" value="ECO:0007669"/>
    <property type="project" value="TreeGrafter"/>
</dbReference>
<keyword evidence="3" id="KW-1185">Reference proteome</keyword>